<organism evidence="5 6">
    <name type="scientific">Elstera cyanobacteriorum</name>
    <dbReference type="NCBI Taxonomy" id="2022747"/>
    <lineage>
        <taxon>Bacteria</taxon>
        <taxon>Pseudomonadati</taxon>
        <taxon>Pseudomonadota</taxon>
        <taxon>Alphaproteobacteria</taxon>
        <taxon>Rhodospirillales</taxon>
        <taxon>Rhodospirillaceae</taxon>
        <taxon>Elstera</taxon>
    </lineage>
</organism>
<feature type="domain" description="DUF6311" evidence="2">
    <location>
        <begin position="1"/>
        <end position="293"/>
    </location>
</feature>
<comment type="caution">
    <text evidence="5">The sequence shown here is derived from an EMBL/GenBank/DDBJ whole genome shotgun (WGS) entry which is preliminary data.</text>
</comment>
<evidence type="ECO:0000259" key="4">
    <source>
        <dbReference type="Pfam" id="PF25853"/>
    </source>
</evidence>
<reference evidence="5 6" key="1">
    <citation type="submission" date="2017-07" db="EMBL/GenBank/DDBJ databases">
        <title>Elstera cyanobacteriorum sp. nov., a novel bacterium isolated from cyanobacterial aggregates in a eutrophic lake.</title>
        <authorList>
            <person name="Cai H."/>
        </authorList>
    </citation>
    <scope>NUCLEOTIDE SEQUENCE [LARGE SCALE GENOMIC DNA]</scope>
    <source>
        <strain evidence="5 6">TH019</strain>
    </source>
</reference>
<feature type="transmembrane region" description="Helical" evidence="1">
    <location>
        <begin position="42"/>
        <end position="58"/>
    </location>
</feature>
<accession>A0A255XWK7</accession>
<evidence type="ECO:0000259" key="3">
    <source>
        <dbReference type="Pfam" id="PF22895"/>
    </source>
</evidence>
<name>A0A255XWK7_9PROT</name>
<dbReference type="Pfam" id="PF19830">
    <property type="entry name" value="DUF6311"/>
    <property type="match status" value="1"/>
</dbReference>
<feature type="transmembrane region" description="Helical" evidence="1">
    <location>
        <begin position="70"/>
        <end position="93"/>
    </location>
</feature>
<feature type="transmembrane region" description="Helical" evidence="1">
    <location>
        <begin position="281"/>
        <end position="299"/>
    </location>
</feature>
<keyword evidence="1" id="KW-0812">Transmembrane</keyword>
<dbReference type="InterPro" id="IPR046278">
    <property type="entry name" value="DUF6311"/>
</dbReference>
<dbReference type="InterPro" id="IPR054288">
    <property type="entry name" value="DUF7024"/>
</dbReference>
<dbReference type="EMBL" id="NOXS01000027">
    <property type="protein sequence ID" value="OYQ20630.1"/>
    <property type="molecule type" value="Genomic_DNA"/>
</dbReference>
<keyword evidence="6" id="KW-1185">Reference proteome</keyword>
<evidence type="ECO:0000313" key="5">
    <source>
        <dbReference type="EMBL" id="OYQ20630.1"/>
    </source>
</evidence>
<evidence type="ECO:0000256" key="1">
    <source>
        <dbReference type="SAM" id="Phobius"/>
    </source>
</evidence>
<feature type="transmembrane region" description="Helical" evidence="1">
    <location>
        <begin position="20"/>
        <end position="36"/>
    </location>
</feature>
<keyword evidence="1" id="KW-1133">Transmembrane helix</keyword>
<feature type="transmembrane region" description="Helical" evidence="1">
    <location>
        <begin position="201"/>
        <end position="221"/>
    </location>
</feature>
<sequence>MLQTFFSWKILRYFVEDRWVCVLATGFFVTAPPMLWRLHGHTSLFSHFVILAALYLYISGRTARRPGYWLLLLGVTALVHPYLLAITGGLWVASLGDGVIVYRLGWKRTVTEAVAGLALIMSVAWQAGYFSGGSGVMAGGFGFYRMNLLSLIDANGWSRVLPDIAGADGDYEGFSYLGLGGLALAVLAIPRGARALRGLPAVIAAHPAMTLMVFALVLFALSNKIGIGTVTYTIPLADVLKRIANFFQSSGRFFWPVYYAIFLTLIIFVAQRWRGWGGRGIIALALILQIWDITPGWTFRSGHLDRTPSAAWNLPLTSGFWAEAAKRYHKLRVIMPENHPQIRRGAPENGMGDWVIGAGYALRSRMETDIVYFARLDQKKLEAARDRASEALATGRYDPDTLYLLDEASLSAALATIRSETDLLARIDGFVVLAPGWRACATCTPIEPLKPETLFLPAPLHQDIRLGDPASAPFLAMGWYTPEPWGVWSRGKRAVLVFRDLLPGRVRLRLTAHAFGPNKEQEFQLQFGDRTYPFRLSDATTDVTLEMESATPSQVLTIVVPTPTSPAQLGHGPDPRTLGIGLVGLNIEPLSP</sequence>
<gene>
    <name evidence="5" type="ORF">CHR90_04470</name>
</gene>
<evidence type="ECO:0000259" key="2">
    <source>
        <dbReference type="Pfam" id="PF19830"/>
    </source>
</evidence>
<evidence type="ECO:0000313" key="6">
    <source>
        <dbReference type="Proteomes" id="UP000216361"/>
    </source>
</evidence>
<evidence type="ECO:0008006" key="7">
    <source>
        <dbReference type="Google" id="ProtNLM"/>
    </source>
</evidence>
<dbReference type="Pfam" id="PF25853">
    <property type="entry name" value="DUF6311_C"/>
    <property type="match status" value="1"/>
</dbReference>
<dbReference type="AlphaFoldDB" id="A0A255XWK7"/>
<dbReference type="InterPro" id="IPR058671">
    <property type="entry name" value="DUF6311_C"/>
</dbReference>
<keyword evidence="1" id="KW-0472">Membrane</keyword>
<protein>
    <recommendedName>
        <fullName evidence="7">Glycosyltransferase RgtA/B/C/D-like domain-containing protein</fullName>
    </recommendedName>
</protein>
<feature type="domain" description="DUF6311" evidence="4">
    <location>
        <begin position="320"/>
        <end position="435"/>
    </location>
</feature>
<dbReference type="Pfam" id="PF22895">
    <property type="entry name" value="DUF7024"/>
    <property type="match status" value="1"/>
</dbReference>
<dbReference type="Proteomes" id="UP000216361">
    <property type="component" value="Unassembled WGS sequence"/>
</dbReference>
<feature type="domain" description="DUF7024" evidence="3">
    <location>
        <begin position="478"/>
        <end position="589"/>
    </location>
</feature>
<proteinExistence type="predicted"/>
<feature type="transmembrane region" description="Helical" evidence="1">
    <location>
        <begin position="253"/>
        <end position="269"/>
    </location>
</feature>